<keyword evidence="1" id="KW-0175">Coiled coil</keyword>
<gene>
    <name evidence="3" type="ORF">ACFFHF_06000</name>
</gene>
<organism evidence="3 4">
    <name type="scientific">Robertmurraya beringensis</name>
    <dbReference type="NCBI Taxonomy" id="641660"/>
    <lineage>
        <taxon>Bacteria</taxon>
        <taxon>Bacillati</taxon>
        <taxon>Bacillota</taxon>
        <taxon>Bacilli</taxon>
        <taxon>Bacillales</taxon>
        <taxon>Bacillaceae</taxon>
        <taxon>Robertmurraya</taxon>
    </lineage>
</organism>
<dbReference type="SUPFAM" id="SSF55383">
    <property type="entry name" value="Copper amine oxidase, domain N"/>
    <property type="match status" value="1"/>
</dbReference>
<dbReference type="InterPro" id="IPR036582">
    <property type="entry name" value="Mao_N_sf"/>
</dbReference>
<accession>A0ABV6KNE5</accession>
<evidence type="ECO:0000313" key="4">
    <source>
        <dbReference type="Proteomes" id="UP001589738"/>
    </source>
</evidence>
<protein>
    <submittedName>
        <fullName evidence="3">Stalk domain-containing protein</fullName>
    </submittedName>
</protein>
<comment type="caution">
    <text evidence="3">The sequence shown here is derived from an EMBL/GenBank/DDBJ whole genome shotgun (WGS) entry which is preliminary data.</text>
</comment>
<feature type="coiled-coil region" evidence="1">
    <location>
        <begin position="283"/>
        <end position="310"/>
    </location>
</feature>
<dbReference type="EMBL" id="JBHLUU010000016">
    <property type="protein sequence ID" value="MFC0474852.1"/>
    <property type="molecule type" value="Genomic_DNA"/>
</dbReference>
<keyword evidence="4" id="KW-1185">Reference proteome</keyword>
<evidence type="ECO:0000313" key="3">
    <source>
        <dbReference type="EMBL" id="MFC0474852.1"/>
    </source>
</evidence>
<dbReference type="Pfam" id="PF07833">
    <property type="entry name" value="Cu_amine_oxidN1"/>
    <property type="match status" value="1"/>
</dbReference>
<proteinExistence type="predicted"/>
<dbReference type="InterPro" id="IPR012854">
    <property type="entry name" value="Cu_amine_oxidase-like_N"/>
</dbReference>
<dbReference type="Proteomes" id="UP001589738">
    <property type="component" value="Unassembled WGS sequence"/>
</dbReference>
<feature type="domain" description="Copper amine oxidase-like N-terminal" evidence="2">
    <location>
        <begin position="378"/>
        <end position="468"/>
    </location>
</feature>
<evidence type="ECO:0000256" key="1">
    <source>
        <dbReference type="SAM" id="Coils"/>
    </source>
</evidence>
<reference evidence="3 4" key="1">
    <citation type="submission" date="2024-09" db="EMBL/GenBank/DDBJ databases">
        <authorList>
            <person name="Sun Q."/>
            <person name="Mori K."/>
        </authorList>
    </citation>
    <scope>NUCLEOTIDE SEQUENCE [LARGE SCALE GENOMIC DNA]</scope>
    <source>
        <strain evidence="3 4">CGMCC 1.9126</strain>
    </source>
</reference>
<dbReference type="RefSeq" id="WP_160545696.1">
    <property type="nucleotide sequence ID" value="NZ_JBHLUU010000016.1"/>
</dbReference>
<sequence length="475" mass="55069">MWKIPFTFFIILSAVISGLLFWQWDAYSKELEQPADMENANQRISIQTETDILVITQKLSGLRGKKEIHFVLPSEVISWKCLLEDGSECGRQEESETSLKPDSKGNIQIQFTLPIKVNEKAFLFNQWLASFSNVQVTETKVELIDSTKRNGTWVMGIPLKGNKKLDLIDYYVFEGQLANPSLYWQADSLLQEEVDRKLMIYSEEEGNLHPIFNSLQQISNRPHVSVIITNELQEGNGNGIMITRPNIKPEMIEKKLLYSLLKLKFENLPMEQSWLVDLHVSLLLNMESQISKSNQAIQELKSKLTEKELESYLQTFLSEETLYTPPYLDEVLAGVTGKQTSFFDENKNEDTKLIPLYFLEKRNISVKGKVQKNLHIIYMGDQKLFPFEETLSSLGFQVKVLSDHETLLLTKGLNSYRFYVNQNIFIYNEEDYGLLENPLTMINDTIYIDYQWLTSLFNIQIDEDENTVYLKESTH</sequence>
<name>A0ABV6KNE5_9BACI</name>
<evidence type="ECO:0000259" key="2">
    <source>
        <dbReference type="Pfam" id="PF07833"/>
    </source>
</evidence>